<dbReference type="AlphaFoldDB" id="A0A9P3F0N6"/>
<evidence type="ECO:0000313" key="3">
    <source>
        <dbReference type="Proteomes" id="UP001043456"/>
    </source>
</evidence>
<proteinExistence type="predicted"/>
<keyword evidence="3" id="KW-1185">Reference proteome</keyword>
<accession>A0A9P3F0N6</accession>
<evidence type="ECO:0000256" key="1">
    <source>
        <dbReference type="SAM" id="MobiDB-lite"/>
    </source>
</evidence>
<sequence length="147" mass="16085">MEPTPSRSGIPSVPKELDDNPVAPTNSRGISRPIHGKPPVSDDKQRSRRYRGESCFSGRSTVLAESPAQMHIFSHSQAANQAVQNPKRLASTSSMKFTTTSPTILMMMTLNPRTGTERKNRVSEIPQLALSGWLPAKSAVQARFKGK</sequence>
<dbReference type="RefSeq" id="XP_043162929.1">
    <property type="nucleotide sequence ID" value="XM_043306994.1"/>
</dbReference>
<comment type="caution">
    <text evidence="2">The sequence shown here is derived from an EMBL/GenBank/DDBJ whole genome shotgun (WGS) entry which is preliminary data.</text>
</comment>
<dbReference type="Proteomes" id="UP001043456">
    <property type="component" value="Unassembled WGS sequence"/>
</dbReference>
<dbReference type="EMBL" id="BHVY01000009">
    <property type="protein sequence ID" value="GIJ92183.1"/>
    <property type="molecule type" value="Genomic_DNA"/>
</dbReference>
<protein>
    <submittedName>
        <fullName evidence="2">Uncharacterized protein</fullName>
    </submittedName>
</protein>
<feature type="region of interest" description="Disordered" evidence="1">
    <location>
        <begin position="1"/>
        <end position="55"/>
    </location>
</feature>
<evidence type="ECO:0000313" key="2">
    <source>
        <dbReference type="EMBL" id="GIJ92183.1"/>
    </source>
</evidence>
<dbReference type="GeneID" id="67009768"/>
<organism evidence="2 3">
    <name type="scientific">Aspergillus pseudoviridinutans</name>
    <dbReference type="NCBI Taxonomy" id="1517512"/>
    <lineage>
        <taxon>Eukaryota</taxon>
        <taxon>Fungi</taxon>
        <taxon>Dikarya</taxon>
        <taxon>Ascomycota</taxon>
        <taxon>Pezizomycotina</taxon>
        <taxon>Eurotiomycetes</taxon>
        <taxon>Eurotiomycetidae</taxon>
        <taxon>Eurotiales</taxon>
        <taxon>Aspergillaceae</taxon>
        <taxon>Aspergillus</taxon>
        <taxon>Aspergillus subgen. Fumigati</taxon>
    </lineage>
</organism>
<reference evidence="2 3" key="1">
    <citation type="submission" date="2018-10" db="EMBL/GenBank/DDBJ databases">
        <title>Pan-genome distribution and transcriptional activeness of fungal secondary metabolism genes in Aspergillus section Fumigati.</title>
        <authorList>
            <person name="Takahashi H."/>
            <person name="Umemura M."/>
            <person name="Ninomiya A."/>
            <person name="Kusuya Y."/>
            <person name="Urayama S."/>
            <person name="Shimizu M."/>
            <person name="Watanabe A."/>
            <person name="Kamei K."/>
            <person name="Yaguchi T."/>
            <person name="Hagiwara D."/>
        </authorList>
    </citation>
    <scope>NUCLEOTIDE SEQUENCE [LARGE SCALE GENOMIC DNA]</scope>
    <source>
        <strain evidence="2 3">IFM 55266</strain>
    </source>
</reference>
<name>A0A9P3F0N6_9EURO</name>
<gene>
    <name evidence="2" type="ORF">Asppvi_011159</name>
</gene>